<reference evidence="1 2" key="2">
    <citation type="submission" date="2009-01" db="EMBL/GenBank/DDBJ databases">
        <title>Draft genome sequence of Bacteroides cellulosilyticus (DSM 14838).</title>
        <authorList>
            <person name="Sudarsanam P."/>
            <person name="Ley R."/>
            <person name="Guruge J."/>
            <person name="Turnbaugh P.J."/>
            <person name="Mahowald M."/>
            <person name="Liep D."/>
            <person name="Gordon J."/>
        </authorList>
    </citation>
    <scope>NUCLEOTIDE SEQUENCE [LARGE SCALE GENOMIC DNA]</scope>
    <source>
        <strain evidence="1 2">DSM 14838</strain>
    </source>
</reference>
<dbReference type="HOGENOM" id="CLU_3164410_0_0_10"/>
<dbReference type="EMBL" id="ACCH01000190">
    <property type="protein sequence ID" value="EEF89640.1"/>
    <property type="molecule type" value="Genomic_DNA"/>
</dbReference>
<accession>E2NEM1</accession>
<comment type="caution">
    <text evidence="1">The sequence shown here is derived from an EMBL/GenBank/DDBJ whole genome shotgun (WGS) entry which is preliminary data.</text>
</comment>
<gene>
    <name evidence="1" type="ORF">BACCELL_02736</name>
</gene>
<proteinExistence type="predicted"/>
<evidence type="ECO:0000313" key="1">
    <source>
        <dbReference type="EMBL" id="EEF89640.1"/>
    </source>
</evidence>
<dbReference type="Proteomes" id="UP000003711">
    <property type="component" value="Unassembled WGS sequence"/>
</dbReference>
<name>E2NEM1_9BACE</name>
<protein>
    <submittedName>
        <fullName evidence="1">Uncharacterized protein</fullName>
    </submittedName>
</protein>
<dbReference type="AlphaFoldDB" id="E2NEM1"/>
<sequence>MMKLFLSIKVVSFRLRYPFDEYCLFFQLLAALKRIMQYRDKPKYKYA</sequence>
<reference evidence="1 2" key="1">
    <citation type="submission" date="2008-12" db="EMBL/GenBank/DDBJ databases">
        <authorList>
            <person name="Fulton L."/>
            <person name="Clifton S."/>
            <person name="Fulton B."/>
            <person name="Xu J."/>
            <person name="Minx P."/>
            <person name="Pepin K.H."/>
            <person name="Johnson M."/>
            <person name="Bhonagiri V."/>
            <person name="Nash W.E."/>
            <person name="Mardis E.R."/>
            <person name="Wilson R.K."/>
        </authorList>
    </citation>
    <scope>NUCLEOTIDE SEQUENCE [LARGE SCALE GENOMIC DNA]</scope>
    <source>
        <strain evidence="1 2">DSM 14838</strain>
    </source>
</reference>
<evidence type="ECO:0000313" key="2">
    <source>
        <dbReference type="Proteomes" id="UP000003711"/>
    </source>
</evidence>
<organism evidence="1 2">
    <name type="scientific">Bacteroides cellulosilyticus DSM 14838</name>
    <dbReference type="NCBI Taxonomy" id="537012"/>
    <lineage>
        <taxon>Bacteria</taxon>
        <taxon>Pseudomonadati</taxon>
        <taxon>Bacteroidota</taxon>
        <taxon>Bacteroidia</taxon>
        <taxon>Bacteroidales</taxon>
        <taxon>Bacteroidaceae</taxon>
        <taxon>Bacteroides</taxon>
    </lineage>
</organism>